<protein>
    <recommendedName>
        <fullName evidence="3">Fibronectin type III domain-containing protein</fullName>
    </recommendedName>
</protein>
<dbReference type="RefSeq" id="WP_142702354.1">
    <property type="nucleotide sequence ID" value="NZ_VIRS01000001.1"/>
</dbReference>
<dbReference type="InterPro" id="IPR036116">
    <property type="entry name" value="FN3_sf"/>
</dbReference>
<proteinExistence type="predicted"/>
<accession>A0A545AZI1</accession>
<dbReference type="InterPro" id="IPR013783">
    <property type="entry name" value="Ig-like_fold"/>
</dbReference>
<name>A0A545AZI1_9ACTN</name>
<dbReference type="EMBL" id="VIRS01000001">
    <property type="protein sequence ID" value="TQS46736.1"/>
    <property type="molecule type" value="Genomic_DNA"/>
</dbReference>
<organism evidence="1 2">
    <name type="scientific">Cryptosporangium phraense</name>
    <dbReference type="NCBI Taxonomy" id="2593070"/>
    <lineage>
        <taxon>Bacteria</taxon>
        <taxon>Bacillati</taxon>
        <taxon>Actinomycetota</taxon>
        <taxon>Actinomycetes</taxon>
        <taxon>Cryptosporangiales</taxon>
        <taxon>Cryptosporangiaceae</taxon>
        <taxon>Cryptosporangium</taxon>
    </lineage>
</organism>
<comment type="caution">
    <text evidence="1">The sequence shown here is derived from an EMBL/GenBank/DDBJ whole genome shotgun (WGS) entry which is preliminary data.</text>
</comment>
<dbReference type="Proteomes" id="UP000317982">
    <property type="component" value="Unassembled WGS sequence"/>
</dbReference>
<dbReference type="SUPFAM" id="SSF49265">
    <property type="entry name" value="Fibronectin type III"/>
    <property type="match status" value="1"/>
</dbReference>
<sequence>MRADEVFVLRRLLVVLVVLGVALGAASPARANPYWRVSVTVAPGKASCTLTWIRDYYDGPVNGYTVWVVPQNVLINAPQTYRKIPVTPQSPGTTKTVKVGALTKGAPYVFWLEASFPSYFRNGPITMQVATTRVCVPT</sequence>
<dbReference type="GO" id="GO:0005975">
    <property type="term" value="P:carbohydrate metabolic process"/>
    <property type="evidence" value="ECO:0007669"/>
    <property type="project" value="UniProtKB-ARBA"/>
</dbReference>
<dbReference type="OrthoDB" id="5192421at2"/>
<dbReference type="InParanoid" id="A0A545AZI1"/>
<gene>
    <name evidence="1" type="ORF">FL583_00195</name>
</gene>
<evidence type="ECO:0008006" key="3">
    <source>
        <dbReference type="Google" id="ProtNLM"/>
    </source>
</evidence>
<dbReference type="Gene3D" id="2.60.40.10">
    <property type="entry name" value="Immunoglobulins"/>
    <property type="match status" value="1"/>
</dbReference>
<dbReference type="AlphaFoldDB" id="A0A545AZI1"/>
<keyword evidence="2" id="KW-1185">Reference proteome</keyword>
<reference evidence="1 2" key="1">
    <citation type="submission" date="2019-07" db="EMBL/GenBank/DDBJ databases">
        <title>Cryptosporangium phraense sp. nov., isolated from plant litter.</title>
        <authorList>
            <person name="Suriyachadkun C."/>
        </authorList>
    </citation>
    <scope>NUCLEOTIDE SEQUENCE [LARGE SCALE GENOMIC DNA]</scope>
    <source>
        <strain evidence="1 2">A-T 5661</strain>
    </source>
</reference>
<evidence type="ECO:0000313" key="1">
    <source>
        <dbReference type="EMBL" id="TQS46736.1"/>
    </source>
</evidence>
<evidence type="ECO:0000313" key="2">
    <source>
        <dbReference type="Proteomes" id="UP000317982"/>
    </source>
</evidence>